<gene>
    <name evidence="1" type="ORF">O6H91_03G131000</name>
</gene>
<name>A0ACC2EBQ5_DIPCM</name>
<comment type="caution">
    <text evidence="1">The sequence shown here is derived from an EMBL/GenBank/DDBJ whole genome shotgun (WGS) entry which is preliminary data.</text>
</comment>
<keyword evidence="2" id="KW-1185">Reference proteome</keyword>
<dbReference type="EMBL" id="CM055094">
    <property type="protein sequence ID" value="KAJ7563936.1"/>
    <property type="molecule type" value="Genomic_DNA"/>
</dbReference>
<reference evidence="2" key="1">
    <citation type="journal article" date="2024" name="Proc. Natl. Acad. Sci. U.S.A.">
        <title>Extraordinary preservation of gene collinearity over three hundred million years revealed in homosporous lycophytes.</title>
        <authorList>
            <person name="Li C."/>
            <person name="Wickell D."/>
            <person name="Kuo L.Y."/>
            <person name="Chen X."/>
            <person name="Nie B."/>
            <person name="Liao X."/>
            <person name="Peng D."/>
            <person name="Ji J."/>
            <person name="Jenkins J."/>
            <person name="Williams M."/>
            <person name="Shu S."/>
            <person name="Plott C."/>
            <person name="Barry K."/>
            <person name="Rajasekar S."/>
            <person name="Grimwood J."/>
            <person name="Han X."/>
            <person name="Sun S."/>
            <person name="Hou Z."/>
            <person name="He W."/>
            <person name="Dai G."/>
            <person name="Sun C."/>
            <person name="Schmutz J."/>
            <person name="Leebens-Mack J.H."/>
            <person name="Li F.W."/>
            <person name="Wang L."/>
        </authorList>
    </citation>
    <scope>NUCLEOTIDE SEQUENCE [LARGE SCALE GENOMIC DNA]</scope>
    <source>
        <strain evidence="2">cv. PW_Plant_1</strain>
    </source>
</reference>
<evidence type="ECO:0000313" key="2">
    <source>
        <dbReference type="Proteomes" id="UP001162992"/>
    </source>
</evidence>
<accession>A0ACC2EBQ5</accession>
<sequence length="588" mass="62932">MHRIFTLHRPTTNGYIWVAYDSRNSVIFSHWSSFSKLMQICQRHGLPRAAMVSSLVMIVAAVLCAGGSQLAVEASPKWINHGGGISNDRHAVREHRISPKSVSKLQKRWTFDAGYAVSATPAIADGSLYFPNWNGNLYAVKASNGALLWQKNLTVLTGISYIATLSRTTPSVTDKLLLVSILSPAMIVAVSRSDGSLKWQTLLDPHPFAVITMSGTPYKGYFYVGVSSFEEVVNASECCTFQGSFHKLRISDGRKIWKTGMLPDNGGDKAGYSGAAIWGSSPAIDEHRKLVYIATGNNYRVPDNVSSCEEEQRNRSRPIIPDPCISPDNHAESMLALELGNGAIRWAAALGGFDAFTVTCLNNPSLPNCPPNIGPDYDFGEAPMLLTIPSKALNSTATKNCDLVVAGQKSGVIWALDRTTGKIIWATVAGPGGYLGGATWGSATDGKRVYTNIANSNHLNFTLVPSNATTIAGGWVAMHASTGKVLWSTASPDGMSPAFGPVTIANNVLFAGLNNSQGTVYAFHAKTGKVLWNASTGAALEGGFSVANGCAFVGSGYTTTPARLVFAFCLPHENHRDRAYSDQDEEVG</sequence>
<proteinExistence type="predicted"/>
<dbReference type="Proteomes" id="UP001162992">
    <property type="component" value="Chromosome 3"/>
</dbReference>
<protein>
    <submittedName>
        <fullName evidence="1">Uncharacterized protein</fullName>
    </submittedName>
</protein>
<evidence type="ECO:0000313" key="1">
    <source>
        <dbReference type="EMBL" id="KAJ7563936.1"/>
    </source>
</evidence>
<organism evidence="1 2">
    <name type="scientific">Diphasiastrum complanatum</name>
    <name type="common">Issler's clubmoss</name>
    <name type="synonym">Lycopodium complanatum</name>
    <dbReference type="NCBI Taxonomy" id="34168"/>
    <lineage>
        <taxon>Eukaryota</taxon>
        <taxon>Viridiplantae</taxon>
        <taxon>Streptophyta</taxon>
        <taxon>Embryophyta</taxon>
        <taxon>Tracheophyta</taxon>
        <taxon>Lycopodiopsida</taxon>
        <taxon>Lycopodiales</taxon>
        <taxon>Lycopodiaceae</taxon>
        <taxon>Lycopodioideae</taxon>
        <taxon>Diphasiastrum</taxon>
    </lineage>
</organism>